<keyword evidence="3" id="KW-1185">Reference proteome</keyword>
<evidence type="ECO:0000313" key="3">
    <source>
        <dbReference type="Proteomes" id="UP000242287"/>
    </source>
</evidence>
<name>A0A2A9NGZ9_9AGAR</name>
<dbReference type="AlphaFoldDB" id="A0A2A9NGZ9"/>
<dbReference type="EMBL" id="KZ302007">
    <property type="protein sequence ID" value="PFH50275.1"/>
    <property type="molecule type" value="Genomic_DNA"/>
</dbReference>
<organism evidence="2 3">
    <name type="scientific">Amanita thiersii Skay4041</name>
    <dbReference type="NCBI Taxonomy" id="703135"/>
    <lineage>
        <taxon>Eukaryota</taxon>
        <taxon>Fungi</taxon>
        <taxon>Dikarya</taxon>
        <taxon>Basidiomycota</taxon>
        <taxon>Agaricomycotina</taxon>
        <taxon>Agaricomycetes</taxon>
        <taxon>Agaricomycetidae</taxon>
        <taxon>Agaricales</taxon>
        <taxon>Pluteineae</taxon>
        <taxon>Amanitaceae</taxon>
        <taxon>Amanita</taxon>
    </lineage>
</organism>
<accession>A0A2A9NGZ9</accession>
<evidence type="ECO:0000313" key="2">
    <source>
        <dbReference type="EMBL" id="PFH50275.1"/>
    </source>
</evidence>
<gene>
    <name evidence="2" type="ORF">AMATHDRAFT_61324</name>
</gene>
<sequence>MSFSGAREVRMNHAGFYEVAGSIYNQETRVNPQVVRFDQIGSGGAGPAAIMSTSGENGEGRNGHLIDSQPVGAHGSNVGGNQYNNVVTYITIGPGSLIEGTQLLYWTSKSDSGDRS</sequence>
<dbReference type="Proteomes" id="UP000242287">
    <property type="component" value="Unassembled WGS sequence"/>
</dbReference>
<feature type="region of interest" description="Disordered" evidence="1">
    <location>
        <begin position="46"/>
        <end position="78"/>
    </location>
</feature>
<proteinExistence type="predicted"/>
<reference evidence="2 3" key="1">
    <citation type="submission" date="2014-02" db="EMBL/GenBank/DDBJ databases">
        <title>Transposable element dynamics among asymbiotic and ectomycorrhizal Amanita fungi.</title>
        <authorList>
            <consortium name="DOE Joint Genome Institute"/>
            <person name="Hess J."/>
            <person name="Skrede I."/>
            <person name="Wolfe B."/>
            <person name="LaButti K."/>
            <person name="Ohm R.A."/>
            <person name="Grigoriev I.V."/>
            <person name="Pringle A."/>
        </authorList>
    </citation>
    <scope>NUCLEOTIDE SEQUENCE [LARGE SCALE GENOMIC DNA]</scope>
    <source>
        <strain evidence="2 3">SKay4041</strain>
    </source>
</reference>
<evidence type="ECO:0000256" key="1">
    <source>
        <dbReference type="SAM" id="MobiDB-lite"/>
    </source>
</evidence>
<protein>
    <submittedName>
        <fullName evidence="2">Uncharacterized protein</fullName>
    </submittedName>
</protein>